<reference evidence="2 3" key="1">
    <citation type="submission" date="2024-05" db="EMBL/GenBank/DDBJ databases">
        <authorList>
            <person name="Wallberg A."/>
        </authorList>
    </citation>
    <scope>NUCLEOTIDE SEQUENCE [LARGE SCALE GENOMIC DNA]</scope>
</reference>
<evidence type="ECO:0000256" key="1">
    <source>
        <dbReference type="SAM" id="SignalP"/>
    </source>
</evidence>
<sequence>MQLMGVTLVVGMALSCLVGFSDELPQRKSLFEIIYSHKNPYTEAYDFLFGKATEDVEKSIKNTLRRTFPRYFRRTVPRVVTKETSQVAEDIFIKGFTNMLENVAKEEVIEALSKVVEV</sequence>
<feature type="signal peptide" evidence="1">
    <location>
        <begin position="1"/>
        <end position="19"/>
    </location>
</feature>
<dbReference type="EMBL" id="CAXKWB010008551">
    <property type="protein sequence ID" value="CAL4091444.1"/>
    <property type="molecule type" value="Genomic_DNA"/>
</dbReference>
<gene>
    <name evidence="2" type="ORF">MNOR_LOCUS14343</name>
</gene>
<evidence type="ECO:0000313" key="2">
    <source>
        <dbReference type="EMBL" id="CAL4091444.1"/>
    </source>
</evidence>
<dbReference type="Proteomes" id="UP001497623">
    <property type="component" value="Unassembled WGS sequence"/>
</dbReference>
<comment type="caution">
    <text evidence="2">The sequence shown here is derived from an EMBL/GenBank/DDBJ whole genome shotgun (WGS) entry which is preliminary data.</text>
</comment>
<dbReference type="AlphaFoldDB" id="A0AAV2QQ35"/>
<keyword evidence="1" id="KW-0732">Signal</keyword>
<accession>A0AAV2QQ35</accession>
<organism evidence="2 3">
    <name type="scientific">Meganyctiphanes norvegica</name>
    <name type="common">Northern krill</name>
    <name type="synonym">Thysanopoda norvegica</name>
    <dbReference type="NCBI Taxonomy" id="48144"/>
    <lineage>
        <taxon>Eukaryota</taxon>
        <taxon>Metazoa</taxon>
        <taxon>Ecdysozoa</taxon>
        <taxon>Arthropoda</taxon>
        <taxon>Crustacea</taxon>
        <taxon>Multicrustacea</taxon>
        <taxon>Malacostraca</taxon>
        <taxon>Eumalacostraca</taxon>
        <taxon>Eucarida</taxon>
        <taxon>Euphausiacea</taxon>
        <taxon>Euphausiidae</taxon>
        <taxon>Meganyctiphanes</taxon>
    </lineage>
</organism>
<name>A0AAV2QQ35_MEGNR</name>
<proteinExistence type="predicted"/>
<evidence type="ECO:0000313" key="3">
    <source>
        <dbReference type="Proteomes" id="UP001497623"/>
    </source>
</evidence>
<protein>
    <submittedName>
        <fullName evidence="2">Uncharacterized protein</fullName>
    </submittedName>
</protein>
<feature type="chain" id="PRO_5044010747" evidence="1">
    <location>
        <begin position="20"/>
        <end position="118"/>
    </location>
</feature>
<keyword evidence="3" id="KW-1185">Reference proteome</keyword>